<evidence type="ECO:0000313" key="1">
    <source>
        <dbReference type="EMBL" id="KAE8353828.1"/>
    </source>
</evidence>
<dbReference type="EMBL" id="ML739087">
    <property type="protein sequence ID" value="KAE8353828.1"/>
    <property type="molecule type" value="Genomic_DNA"/>
</dbReference>
<dbReference type="InterPro" id="IPR021719">
    <property type="entry name" value="Prot_inh_I78"/>
</dbReference>
<accession>A0A5N6Z8U3</accession>
<dbReference type="Pfam" id="PF11720">
    <property type="entry name" value="Inhibitor_I78"/>
    <property type="match status" value="1"/>
</dbReference>
<keyword evidence="2" id="KW-1185">Reference proteome</keyword>
<evidence type="ECO:0000313" key="2">
    <source>
        <dbReference type="Proteomes" id="UP000327118"/>
    </source>
</evidence>
<dbReference type="PANTHER" id="PTHR39600">
    <property type="entry name" value="PEPTIDASE INHIBITOR I78 FAMILY PROTEIN"/>
    <property type="match status" value="1"/>
</dbReference>
<sequence>MPIFPRSLSKPPKIQTPNILHSVHYINFHSTMPLVVPNLNQGDKNEWLTKLAGKTITENTNDVTSFAKKDLPQSHRILKPGDMKTMDHNPERLNVHLDENGTVHDVNFG</sequence>
<protein>
    <recommendedName>
        <fullName evidence="3">Peptidase inhibitor I78 family-domain-containing protein</fullName>
    </recommendedName>
</protein>
<dbReference type="Gene3D" id="3.30.10.10">
    <property type="entry name" value="Trypsin Inhibitor V, subunit A"/>
    <property type="match status" value="1"/>
</dbReference>
<evidence type="ECO:0008006" key="3">
    <source>
        <dbReference type="Google" id="ProtNLM"/>
    </source>
</evidence>
<name>A0A5N6Z8U3_9EURO</name>
<gene>
    <name evidence="1" type="ORF">BDV28DRAFT_132305</name>
</gene>
<proteinExistence type="predicted"/>
<dbReference type="AlphaFoldDB" id="A0A5N6Z8U3"/>
<organism evidence="1 2">
    <name type="scientific">Aspergillus coremiiformis</name>
    <dbReference type="NCBI Taxonomy" id="138285"/>
    <lineage>
        <taxon>Eukaryota</taxon>
        <taxon>Fungi</taxon>
        <taxon>Dikarya</taxon>
        <taxon>Ascomycota</taxon>
        <taxon>Pezizomycotina</taxon>
        <taxon>Eurotiomycetes</taxon>
        <taxon>Eurotiomycetidae</taxon>
        <taxon>Eurotiales</taxon>
        <taxon>Aspergillaceae</taxon>
        <taxon>Aspergillus</taxon>
        <taxon>Aspergillus subgen. Circumdati</taxon>
    </lineage>
</organism>
<dbReference type="OrthoDB" id="10013825at2759"/>
<reference evidence="2" key="1">
    <citation type="submission" date="2019-04" db="EMBL/GenBank/DDBJ databases">
        <title>Friends and foes A comparative genomics studyof 23 Aspergillus species from section Flavi.</title>
        <authorList>
            <consortium name="DOE Joint Genome Institute"/>
            <person name="Kjaerbolling I."/>
            <person name="Vesth T."/>
            <person name="Frisvad J.C."/>
            <person name="Nybo J.L."/>
            <person name="Theobald S."/>
            <person name="Kildgaard S."/>
            <person name="Isbrandt T."/>
            <person name="Kuo A."/>
            <person name="Sato A."/>
            <person name="Lyhne E.K."/>
            <person name="Kogle M.E."/>
            <person name="Wiebenga A."/>
            <person name="Kun R.S."/>
            <person name="Lubbers R.J."/>
            <person name="Makela M.R."/>
            <person name="Barry K."/>
            <person name="Chovatia M."/>
            <person name="Clum A."/>
            <person name="Daum C."/>
            <person name="Haridas S."/>
            <person name="He G."/>
            <person name="LaButti K."/>
            <person name="Lipzen A."/>
            <person name="Mondo S."/>
            <person name="Riley R."/>
            <person name="Salamov A."/>
            <person name="Simmons B.A."/>
            <person name="Magnuson J.K."/>
            <person name="Henrissat B."/>
            <person name="Mortensen U.H."/>
            <person name="Larsen T.O."/>
            <person name="Devries R.P."/>
            <person name="Grigoriev I.V."/>
            <person name="Machida M."/>
            <person name="Baker S.E."/>
            <person name="Andersen M.R."/>
        </authorList>
    </citation>
    <scope>NUCLEOTIDE SEQUENCE [LARGE SCALE GENOMIC DNA]</scope>
    <source>
        <strain evidence="2">CBS 553.77</strain>
    </source>
</reference>
<dbReference type="Proteomes" id="UP000327118">
    <property type="component" value="Unassembled WGS sequence"/>
</dbReference>
<dbReference type="PANTHER" id="PTHR39600:SF1">
    <property type="entry name" value="PEPTIDASE INHIBITOR I78 FAMILY PROTEIN"/>
    <property type="match status" value="1"/>
</dbReference>